<evidence type="ECO:0000313" key="2">
    <source>
        <dbReference type="EMBL" id="TRY70635.1"/>
    </source>
</evidence>
<gene>
    <name evidence="2" type="ORF">TCAL_17285</name>
</gene>
<reference evidence="2 3" key="1">
    <citation type="journal article" date="2018" name="Nat. Ecol. Evol.">
        <title>Genomic signatures of mitonuclear coevolution across populations of Tigriopus californicus.</title>
        <authorList>
            <person name="Barreto F.S."/>
            <person name="Watson E.T."/>
            <person name="Lima T.G."/>
            <person name="Willett C.S."/>
            <person name="Edmands S."/>
            <person name="Li W."/>
            <person name="Burton R.S."/>
        </authorList>
    </citation>
    <scope>NUCLEOTIDE SEQUENCE [LARGE SCALE GENOMIC DNA]</scope>
    <source>
        <strain evidence="2 3">San Diego</strain>
    </source>
</reference>
<accession>A0A553NYY8</accession>
<dbReference type="SUPFAM" id="SSF56112">
    <property type="entry name" value="Protein kinase-like (PK-like)"/>
    <property type="match status" value="1"/>
</dbReference>
<protein>
    <recommendedName>
        <fullName evidence="4">CHK kinase-like domain-containing protein</fullName>
    </recommendedName>
</protein>
<dbReference type="EMBL" id="VCGU01000009">
    <property type="protein sequence ID" value="TRY70635.1"/>
    <property type="molecule type" value="Genomic_DNA"/>
</dbReference>
<dbReference type="OMA" id="ASHANKQ"/>
<dbReference type="PANTHER" id="PTHR11012:SF30">
    <property type="entry name" value="PROTEIN KINASE-LIKE DOMAIN-CONTAINING"/>
    <property type="match status" value="1"/>
</dbReference>
<evidence type="ECO:0000256" key="1">
    <source>
        <dbReference type="SAM" id="MobiDB-lite"/>
    </source>
</evidence>
<proteinExistence type="predicted"/>
<dbReference type="InterPro" id="IPR004119">
    <property type="entry name" value="EcKL"/>
</dbReference>
<dbReference type="AlphaFoldDB" id="A0A553NYY8"/>
<evidence type="ECO:0000313" key="3">
    <source>
        <dbReference type="Proteomes" id="UP000318571"/>
    </source>
</evidence>
<comment type="caution">
    <text evidence="2">The sequence shown here is derived from an EMBL/GenBank/DDBJ whole genome shotgun (WGS) entry which is preliminary data.</text>
</comment>
<feature type="compositionally biased region" description="Basic and acidic residues" evidence="1">
    <location>
        <begin position="135"/>
        <end position="249"/>
    </location>
</feature>
<name>A0A553NYY8_TIGCA</name>
<feature type="compositionally biased region" description="Basic and acidic residues" evidence="1">
    <location>
        <begin position="48"/>
        <end position="58"/>
    </location>
</feature>
<dbReference type="InterPro" id="IPR011009">
    <property type="entry name" value="Kinase-like_dom_sf"/>
</dbReference>
<feature type="compositionally biased region" description="Basic and acidic residues" evidence="1">
    <location>
        <begin position="67"/>
        <end position="128"/>
    </location>
</feature>
<sequence length="753" mass="85520">MATEKESGVPEILVTEDQTADKEPVGRPIVIYDEPEDSKSEATNVEESSAKSTEHSESSEAGPKVTNLEEKMDQKHVDENDYHDATVTVEKDEHQAVLCEEKEKGHPAEGKDNDENKDTTSVHSGPRESDEDSNEEGKERKSSKTDISDVNDTKSTEETKSKEERDADVEHAERKESEARVSQKGDDSDKEDHTQDDKLKVMERSEADAKQEAVELPQPKDQDNEARSVQHERHDVIPARDNEKEDQRQSDSSSEEEEEEEKESKDKPESTSLVSEKTEPQDLQQEPAMTIGKIVEEIRVPASARQPEMATSSISKLQKIVTNGITITHQSFNNEDVPLSQNGEDVDEASKSVRESISLWREREKSKSNEEVLRDFSQLGDAEEQAQAAALMAWTKSGKAKKKKAPTNTMIVRVKNKMRQTVDFGDRNIVIEEKKASRFDVSSPPAQPAFQVRKTSVIQPESETNVTSSWIENAIKQYEHENEIELVEMKFESSPKSQKGVYEAFVKARIGAQGESKDYHWIIKRAPNTTSLPNSYDKDTYMVTKLGCRMSDFVKAKKLKRSLSIPFRPVIMADSQYAILDNLTDYRKFEDKTGLDLEHVKCALRGLAKFHALSYVYFNQGNEDVHQFSEDLKMMIDRFYQKSANATDKQIKRDQLDMDFRRVLSLLRTVDEEGEAVAKEAEQRFGDDLYSIFQRAHLSSNQFSVLCHGNPVASNMYFRYSEQHNPVDVKFVGFEHAVYGQFSSAPECLHYRG</sequence>
<keyword evidence="3" id="KW-1185">Reference proteome</keyword>
<evidence type="ECO:0008006" key="4">
    <source>
        <dbReference type="Google" id="ProtNLM"/>
    </source>
</evidence>
<dbReference type="PANTHER" id="PTHR11012">
    <property type="entry name" value="PROTEIN KINASE-LIKE DOMAIN-CONTAINING"/>
    <property type="match status" value="1"/>
</dbReference>
<organism evidence="2 3">
    <name type="scientific">Tigriopus californicus</name>
    <name type="common">Marine copepod</name>
    <dbReference type="NCBI Taxonomy" id="6832"/>
    <lineage>
        <taxon>Eukaryota</taxon>
        <taxon>Metazoa</taxon>
        <taxon>Ecdysozoa</taxon>
        <taxon>Arthropoda</taxon>
        <taxon>Crustacea</taxon>
        <taxon>Multicrustacea</taxon>
        <taxon>Hexanauplia</taxon>
        <taxon>Copepoda</taxon>
        <taxon>Harpacticoida</taxon>
        <taxon>Harpacticidae</taxon>
        <taxon>Tigriopus</taxon>
    </lineage>
</organism>
<feature type="region of interest" description="Disordered" evidence="1">
    <location>
        <begin position="1"/>
        <end position="290"/>
    </location>
</feature>
<dbReference type="Proteomes" id="UP000318571">
    <property type="component" value="Chromosome 9"/>
</dbReference>
<dbReference type="Pfam" id="PF02958">
    <property type="entry name" value="EcKL"/>
    <property type="match status" value="1"/>
</dbReference>